<dbReference type="Gene3D" id="3.30.710.10">
    <property type="entry name" value="Potassium Channel Kv1.1, Chain A"/>
    <property type="match status" value="1"/>
</dbReference>
<feature type="domain" description="BTB" evidence="1">
    <location>
        <begin position="121"/>
        <end position="188"/>
    </location>
</feature>
<organism evidence="2 3">
    <name type="scientific">Cotesia glomerata</name>
    <name type="common">Lepidopteran parasitic wasp</name>
    <name type="synonym">Apanteles glomeratus</name>
    <dbReference type="NCBI Taxonomy" id="32391"/>
    <lineage>
        <taxon>Eukaryota</taxon>
        <taxon>Metazoa</taxon>
        <taxon>Ecdysozoa</taxon>
        <taxon>Arthropoda</taxon>
        <taxon>Hexapoda</taxon>
        <taxon>Insecta</taxon>
        <taxon>Pterygota</taxon>
        <taxon>Neoptera</taxon>
        <taxon>Endopterygota</taxon>
        <taxon>Hymenoptera</taxon>
        <taxon>Apocrita</taxon>
        <taxon>Ichneumonoidea</taxon>
        <taxon>Braconidae</taxon>
        <taxon>Microgastrinae</taxon>
        <taxon>Cotesia</taxon>
    </lineage>
</organism>
<dbReference type="AlphaFoldDB" id="A0AAV7IZR8"/>
<dbReference type="PROSITE" id="PS50097">
    <property type="entry name" value="BTB"/>
    <property type="match status" value="1"/>
</dbReference>
<protein>
    <recommendedName>
        <fullName evidence="1">BTB domain-containing protein</fullName>
    </recommendedName>
</protein>
<dbReference type="EMBL" id="JAHXZJ010000374">
    <property type="protein sequence ID" value="KAH0561628.1"/>
    <property type="molecule type" value="Genomic_DNA"/>
</dbReference>
<dbReference type="Proteomes" id="UP000826195">
    <property type="component" value="Unassembled WGS sequence"/>
</dbReference>
<proteinExistence type="predicted"/>
<dbReference type="SUPFAM" id="SSF54695">
    <property type="entry name" value="POZ domain"/>
    <property type="match status" value="1"/>
</dbReference>
<dbReference type="Gene3D" id="1.25.40.420">
    <property type="match status" value="1"/>
</dbReference>
<accession>A0AAV7IZR8</accession>
<evidence type="ECO:0000313" key="3">
    <source>
        <dbReference type="Proteomes" id="UP000826195"/>
    </source>
</evidence>
<keyword evidence="3" id="KW-1185">Reference proteome</keyword>
<sequence>MSLEENKSTGYVKFVWSPRFSPFPETIYSDYFKIDNLENVIFNIGLKFEPGLINFLTLWVKKSSSEVSSALIKVMFGNIEAKVETNDWKDLCFVPKNLAIPGTVKTRKPYDQKFYNSEELSDVTIIVDKFEIPAHKVILAAQSEVFAKMLQSGMKEAMKNEINIKGLDLEIILEMLHYCYKGETKASEDTKVALQMLEVADIYQIIKLNDICERTLINNMSTENVLDIIDAADDHNAFDLRKSAINLIVLHSKKVVASKKFQKLCYKKPELMFELTYAFGNK</sequence>
<evidence type="ECO:0000259" key="1">
    <source>
        <dbReference type="PROSITE" id="PS50097"/>
    </source>
</evidence>
<evidence type="ECO:0000313" key="2">
    <source>
        <dbReference type="EMBL" id="KAH0561628.1"/>
    </source>
</evidence>
<comment type="caution">
    <text evidence="2">The sequence shown here is derived from an EMBL/GenBank/DDBJ whole genome shotgun (WGS) entry which is preliminary data.</text>
</comment>
<dbReference type="PANTHER" id="PTHR24413">
    <property type="entry name" value="SPECKLE-TYPE POZ PROTEIN"/>
    <property type="match status" value="1"/>
</dbReference>
<dbReference type="InterPro" id="IPR011333">
    <property type="entry name" value="SKP1/BTB/POZ_sf"/>
</dbReference>
<dbReference type="Pfam" id="PF00651">
    <property type="entry name" value="BTB"/>
    <property type="match status" value="1"/>
</dbReference>
<dbReference type="CDD" id="cd18186">
    <property type="entry name" value="BTB_POZ_ZBTB_KLHL-like"/>
    <property type="match status" value="1"/>
</dbReference>
<dbReference type="InterPro" id="IPR000210">
    <property type="entry name" value="BTB/POZ_dom"/>
</dbReference>
<name>A0AAV7IZR8_COTGL</name>
<reference evidence="2 3" key="1">
    <citation type="journal article" date="2021" name="J. Hered.">
        <title>A chromosome-level genome assembly of the parasitoid wasp, Cotesia glomerata (Hymenoptera: Braconidae).</title>
        <authorList>
            <person name="Pinto B.J."/>
            <person name="Weis J.J."/>
            <person name="Gamble T."/>
            <person name="Ode P.J."/>
            <person name="Paul R."/>
            <person name="Zaspel J.M."/>
        </authorList>
    </citation>
    <scope>NUCLEOTIDE SEQUENCE [LARGE SCALE GENOMIC DNA]</scope>
    <source>
        <strain evidence="2">CgM1</strain>
    </source>
</reference>
<dbReference type="SMART" id="SM00225">
    <property type="entry name" value="BTB"/>
    <property type="match status" value="1"/>
</dbReference>
<gene>
    <name evidence="2" type="ORF">KQX54_018177</name>
</gene>